<sequence length="106" mass="11566">MAADSEQKLHQCVEAADAVGWARATIDEIMLNYRPGTNLADATDYIIKELADSIDKLVNLTCLPAANHPALQGLARDLRSAGRHPADQFRLRDIATVDIPEAMEVP</sequence>
<proteinExistence type="predicted"/>
<dbReference type="EMBL" id="LAZR01001308">
    <property type="protein sequence ID" value="KKN46861.1"/>
    <property type="molecule type" value="Genomic_DNA"/>
</dbReference>
<name>A0A0F9TD16_9ZZZZ</name>
<reference evidence="1" key="1">
    <citation type="journal article" date="2015" name="Nature">
        <title>Complex archaea that bridge the gap between prokaryotes and eukaryotes.</title>
        <authorList>
            <person name="Spang A."/>
            <person name="Saw J.H."/>
            <person name="Jorgensen S.L."/>
            <person name="Zaremba-Niedzwiedzka K."/>
            <person name="Martijn J."/>
            <person name="Lind A.E."/>
            <person name="van Eijk R."/>
            <person name="Schleper C."/>
            <person name="Guy L."/>
            <person name="Ettema T.J."/>
        </authorList>
    </citation>
    <scope>NUCLEOTIDE SEQUENCE</scope>
</reference>
<evidence type="ECO:0000313" key="1">
    <source>
        <dbReference type="EMBL" id="KKN46861.1"/>
    </source>
</evidence>
<accession>A0A0F9TD16</accession>
<gene>
    <name evidence="1" type="ORF">LCGC14_0668730</name>
</gene>
<dbReference type="AlphaFoldDB" id="A0A0F9TD16"/>
<protein>
    <submittedName>
        <fullName evidence="1">Uncharacterized protein</fullName>
    </submittedName>
</protein>
<comment type="caution">
    <text evidence="1">The sequence shown here is derived from an EMBL/GenBank/DDBJ whole genome shotgun (WGS) entry which is preliminary data.</text>
</comment>
<organism evidence="1">
    <name type="scientific">marine sediment metagenome</name>
    <dbReference type="NCBI Taxonomy" id="412755"/>
    <lineage>
        <taxon>unclassified sequences</taxon>
        <taxon>metagenomes</taxon>
        <taxon>ecological metagenomes</taxon>
    </lineage>
</organism>